<evidence type="ECO:0000313" key="2">
    <source>
        <dbReference type="Proteomes" id="UP000295313"/>
    </source>
</evidence>
<proteinExistence type="predicted"/>
<dbReference type="OrthoDB" id="770653at2"/>
<gene>
    <name evidence="1" type="ORF">B0I22_1553</name>
</gene>
<organism evidence="1 2">
    <name type="scientific">Epilithonimonas xixisoli</name>
    <dbReference type="NCBI Taxonomy" id="1476462"/>
    <lineage>
        <taxon>Bacteria</taxon>
        <taxon>Pseudomonadati</taxon>
        <taxon>Bacteroidota</taxon>
        <taxon>Flavobacteriia</taxon>
        <taxon>Flavobacteriales</taxon>
        <taxon>Weeksellaceae</taxon>
        <taxon>Chryseobacterium group</taxon>
        <taxon>Epilithonimonas</taxon>
    </lineage>
</organism>
<comment type="caution">
    <text evidence="1">The sequence shown here is derived from an EMBL/GenBank/DDBJ whole genome shotgun (WGS) entry which is preliminary data.</text>
</comment>
<keyword evidence="2" id="KW-1185">Reference proteome</keyword>
<dbReference type="AlphaFoldDB" id="A0A4R8I6H5"/>
<protein>
    <submittedName>
        <fullName evidence="1">Uncharacterized protein</fullName>
    </submittedName>
</protein>
<accession>A0A4R8I6H5</accession>
<name>A0A4R8I6H5_9FLAO</name>
<dbReference type="RefSeq" id="WP_133944018.1">
    <property type="nucleotide sequence ID" value="NZ_SOEO01000002.1"/>
</dbReference>
<sequence length="161" mass="17735">MGIKIEMNLIDPEMFTDAVQEVVIQILESTLLEIQEEAKKKVNANSDKVYKDRTNFLNSSIGFVIYQNGEFVKSNFFASGVGEGKDGQKGVLTGEDLGNEVAQNFTSGFVCVMVAGADYALYVESKGFDVLTGSWMEFDSIFKKNAENISLATGIEFVNKK</sequence>
<evidence type="ECO:0000313" key="1">
    <source>
        <dbReference type="EMBL" id="TDX83965.1"/>
    </source>
</evidence>
<dbReference type="EMBL" id="SOEO01000002">
    <property type="protein sequence ID" value="TDX83965.1"/>
    <property type="molecule type" value="Genomic_DNA"/>
</dbReference>
<reference evidence="1 2" key="1">
    <citation type="submission" date="2019-03" db="EMBL/GenBank/DDBJ databases">
        <title>Genomic Encyclopedia of Type Strains, Phase III (KMG-III): the genomes of soil and plant-associated and newly described type strains.</title>
        <authorList>
            <person name="Whitman W."/>
        </authorList>
    </citation>
    <scope>NUCLEOTIDE SEQUENCE [LARGE SCALE GENOMIC DNA]</scope>
    <source>
        <strain evidence="1 2">CGMCC 1.12802</strain>
    </source>
</reference>
<dbReference type="Proteomes" id="UP000295313">
    <property type="component" value="Unassembled WGS sequence"/>
</dbReference>